<reference evidence="2 3" key="1">
    <citation type="journal article" date="2019" name="Int. J. Syst. Evol. Microbiol.">
        <title>The Global Catalogue of Microorganisms (GCM) 10K type strain sequencing project: providing services to taxonomists for standard genome sequencing and annotation.</title>
        <authorList>
            <consortium name="The Broad Institute Genomics Platform"/>
            <consortium name="The Broad Institute Genome Sequencing Center for Infectious Disease"/>
            <person name="Wu L."/>
            <person name="Ma J."/>
        </authorList>
    </citation>
    <scope>NUCLEOTIDE SEQUENCE [LARGE SCALE GENOMIC DNA]</scope>
    <source>
        <strain evidence="2 3">JCM 3053</strain>
    </source>
</reference>
<dbReference type="Gene3D" id="3.40.50.720">
    <property type="entry name" value="NAD(P)-binding Rossmann-like Domain"/>
    <property type="match status" value="1"/>
</dbReference>
<sequence>MGRALAGAFLDAGLRTTVRNRTPGEDRDLAERGAVGARSAEEAVAASGLTVSCVVNDDAVDATVRREAVTDALKCRTVVT</sequence>
<keyword evidence="3" id="KW-1185">Reference proteome</keyword>
<proteinExistence type="predicted"/>
<dbReference type="EMBL" id="BAAART010000105">
    <property type="protein sequence ID" value="GAA2245939.1"/>
    <property type="molecule type" value="Genomic_DNA"/>
</dbReference>
<dbReference type="Proteomes" id="UP001501474">
    <property type="component" value="Unassembled WGS sequence"/>
</dbReference>
<dbReference type="SUPFAM" id="SSF51735">
    <property type="entry name" value="NAD(P)-binding Rossmann-fold domains"/>
    <property type="match status" value="1"/>
</dbReference>
<name>A0ABN3E0N7_9ACTN</name>
<evidence type="ECO:0000313" key="3">
    <source>
        <dbReference type="Proteomes" id="UP001501474"/>
    </source>
</evidence>
<comment type="caution">
    <text evidence="2">The sequence shown here is derived from an EMBL/GenBank/DDBJ whole genome shotgun (WGS) entry which is preliminary data.</text>
</comment>
<organism evidence="2 3">
    <name type="scientific">Streptomyces indiaensis</name>
    <dbReference type="NCBI Taxonomy" id="284033"/>
    <lineage>
        <taxon>Bacteria</taxon>
        <taxon>Bacillati</taxon>
        <taxon>Actinomycetota</taxon>
        <taxon>Actinomycetes</taxon>
        <taxon>Kitasatosporales</taxon>
        <taxon>Streptomycetaceae</taxon>
        <taxon>Streptomyces</taxon>
    </lineage>
</organism>
<dbReference type="Pfam" id="PF03446">
    <property type="entry name" value="NAD_binding_2"/>
    <property type="match status" value="1"/>
</dbReference>
<evidence type="ECO:0000313" key="2">
    <source>
        <dbReference type="EMBL" id="GAA2245939.1"/>
    </source>
</evidence>
<accession>A0ABN3E0N7</accession>
<gene>
    <name evidence="2" type="ORF">GCM10010104_47910</name>
</gene>
<feature type="domain" description="6-phosphogluconate dehydrogenase NADP-binding" evidence="1">
    <location>
        <begin position="1"/>
        <end position="74"/>
    </location>
</feature>
<protein>
    <recommendedName>
        <fullName evidence="1">6-phosphogluconate dehydrogenase NADP-binding domain-containing protein</fullName>
    </recommendedName>
</protein>
<dbReference type="InterPro" id="IPR006115">
    <property type="entry name" value="6PGDH_NADP-bd"/>
</dbReference>
<dbReference type="InterPro" id="IPR036291">
    <property type="entry name" value="NAD(P)-bd_dom_sf"/>
</dbReference>
<evidence type="ECO:0000259" key="1">
    <source>
        <dbReference type="Pfam" id="PF03446"/>
    </source>
</evidence>